<gene>
    <name evidence="2" type="ORF">HG542_06910</name>
</gene>
<dbReference type="AlphaFoldDB" id="A0A7Y7B1N7"/>
<reference evidence="2 3" key="1">
    <citation type="submission" date="2020-04" db="EMBL/GenBank/DDBJ databases">
        <title>Draft Genome Sequence of Streptomyces morookaense DSM 40503, an 8-azaguanine-producing strain.</title>
        <authorList>
            <person name="Qi J."/>
            <person name="Gao J.-M."/>
        </authorList>
    </citation>
    <scope>NUCLEOTIDE SEQUENCE [LARGE SCALE GENOMIC DNA]</scope>
    <source>
        <strain evidence="2 3">DSM 40503</strain>
    </source>
</reference>
<comment type="caution">
    <text evidence="2">The sequence shown here is derived from an EMBL/GenBank/DDBJ whole genome shotgun (WGS) entry which is preliminary data.</text>
</comment>
<evidence type="ECO:0000313" key="3">
    <source>
        <dbReference type="Proteomes" id="UP000587462"/>
    </source>
</evidence>
<evidence type="ECO:0008006" key="4">
    <source>
        <dbReference type="Google" id="ProtNLM"/>
    </source>
</evidence>
<dbReference type="EMBL" id="JABBXF010000012">
    <property type="protein sequence ID" value="NVK77390.1"/>
    <property type="molecule type" value="Genomic_DNA"/>
</dbReference>
<dbReference type="Proteomes" id="UP000587462">
    <property type="component" value="Unassembled WGS sequence"/>
</dbReference>
<evidence type="ECO:0000256" key="1">
    <source>
        <dbReference type="SAM" id="SignalP"/>
    </source>
</evidence>
<protein>
    <recommendedName>
        <fullName evidence="4">Lipoprotein</fullName>
    </recommendedName>
</protein>
<proteinExistence type="predicted"/>
<feature type="signal peptide" evidence="1">
    <location>
        <begin position="1"/>
        <end position="22"/>
    </location>
</feature>
<keyword evidence="3" id="KW-1185">Reference proteome</keyword>
<evidence type="ECO:0000313" key="2">
    <source>
        <dbReference type="EMBL" id="NVK77390.1"/>
    </source>
</evidence>
<sequence>MGSRRARTGAAAAAVAALALTAAGCGGGGITEARLEAAVGPEFRNLYVRQQIVLHGEHNGVTPDAWAHCTESGSVNDWACVVRWPSGGGIIRPISYEVEVRSNGCFTAQGPAGVVGQQRVAGADGERHTNPLYAFDGCFDTFR</sequence>
<dbReference type="RefSeq" id="WP_171079182.1">
    <property type="nucleotide sequence ID" value="NZ_BNBU01000003.1"/>
</dbReference>
<organism evidence="2 3">
    <name type="scientific">Streptomyces morookaense</name>
    <name type="common">Streptoverticillium morookaense</name>
    <dbReference type="NCBI Taxonomy" id="1970"/>
    <lineage>
        <taxon>Bacteria</taxon>
        <taxon>Bacillati</taxon>
        <taxon>Actinomycetota</taxon>
        <taxon>Actinomycetes</taxon>
        <taxon>Kitasatosporales</taxon>
        <taxon>Streptomycetaceae</taxon>
        <taxon>Streptomyces</taxon>
    </lineage>
</organism>
<feature type="chain" id="PRO_5038907258" description="Lipoprotein" evidence="1">
    <location>
        <begin position="23"/>
        <end position="143"/>
    </location>
</feature>
<accession>A0A7Y7B1N7</accession>
<dbReference type="PROSITE" id="PS51257">
    <property type="entry name" value="PROKAR_LIPOPROTEIN"/>
    <property type="match status" value="1"/>
</dbReference>
<keyword evidence="1" id="KW-0732">Signal</keyword>
<name>A0A7Y7B1N7_STRMO</name>